<gene>
    <name evidence="11" type="ORF">SAMN06265349_101900</name>
</gene>
<evidence type="ECO:0000256" key="3">
    <source>
        <dbReference type="ARBA" id="ARBA00022806"/>
    </source>
</evidence>
<reference evidence="11 12" key="1">
    <citation type="submission" date="2017-05" db="EMBL/GenBank/DDBJ databases">
        <authorList>
            <person name="Varghese N."/>
            <person name="Submissions S."/>
        </authorList>
    </citation>
    <scope>NUCLEOTIDE SEQUENCE [LARGE SCALE GENOMIC DNA]</scope>
    <source>
        <strain evidence="11 12">DSM 19382</strain>
    </source>
</reference>
<evidence type="ECO:0000313" key="12">
    <source>
        <dbReference type="Proteomes" id="UP000317289"/>
    </source>
</evidence>
<name>A0A521BCI1_9FLAO</name>
<evidence type="ECO:0000256" key="1">
    <source>
        <dbReference type="ARBA" id="ARBA00022741"/>
    </source>
</evidence>
<dbReference type="Pfam" id="PF00271">
    <property type="entry name" value="Helicase_C"/>
    <property type="match status" value="1"/>
</dbReference>
<evidence type="ECO:0000259" key="8">
    <source>
        <dbReference type="PROSITE" id="PS51192"/>
    </source>
</evidence>
<dbReference type="SMART" id="SM00487">
    <property type="entry name" value="DEXDc"/>
    <property type="match status" value="1"/>
</dbReference>
<dbReference type="SMART" id="SM00490">
    <property type="entry name" value="HELICc"/>
    <property type="match status" value="1"/>
</dbReference>
<comment type="similarity">
    <text evidence="5">Belongs to the DEAD box helicase family.</text>
</comment>
<dbReference type="PANTHER" id="PTHR47959">
    <property type="entry name" value="ATP-DEPENDENT RNA HELICASE RHLE-RELATED"/>
    <property type="match status" value="1"/>
</dbReference>
<dbReference type="GO" id="GO:0005829">
    <property type="term" value="C:cytosol"/>
    <property type="evidence" value="ECO:0007669"/>
    <property type="project" value="TreeGrafter"/>
</dbReference>
<evidence type="ECO:0000313" key="11">
    <source>
        <dbReference type="EMBL" id="SMO44450.1"/>
    </source>
</evidence>
<feature type="short sequence motif" description="Q motif" evidence="6">
    <location>
        <begin position="19"/>
        <end position="47"/>
    </location>
</feature>
<dbReference type="CDD" id="cd00268">
    <property type="entry name" value="DEADc"/>
    <property type="match status" value="1"/>
</dbReference>
<feature type="domain" description="Helicase C-terminal" evidence="9">
    <location>
        <begin position="248"/>
        <end position="401"/>
    </location>
</feature>
<feature type="domain" description="Helicase ATP-binding" evidence="8">
    <location>
        <begin position="50"/>
        <end position="221"/>
    </location>
</feature>
<keyword evidence="3 11" id="KW-0347">Helicase</keyword>
<keyword evidence="4" id="KW-0067">ATP-binding</keyword>
<evidence type="ECO:0000256" key="7">
    <source>
        <dbReference type="SAM" id="MobiDB-lite"/>
    </source>
</evidence>
<dbReference type="GO" id="GO:0003724">
    <property type="term" value="F:RNA helicase activity"/>
    <property type="evidence" value="ECO:0007669"/>
    <property type="project" value="InterPro"/>
</dbReference>
<protein>
    <submittedName>
        <fullName evidence="11">ATP-dependent RNA helicase RhlE</fullName>
    </submittedName>
</protein>
<feature type="compositionally biased region" description="Basic residues" evidence="7">
    <location>
        <begin position="458"/>
        <end position="467"/>
    </location>
</feature>
<dbReference type="Gene3D" id="3.40.50.300">
    <property type="entry name" value="P-loop containing nucleotide triphosphate hydrolases"/>
    <property type="match status" value="2"/>
</dbReference>
<evidence type="ECO:0000259" key="10">
    <source>
        <dbReference type="PROSITE" id="PS51195"/>
    </source>
</evidence>
<accession>A0A521BCI1</accession>
<dbReference type="GO" id="GO:0005524">
    <property type="term" value="F:ATP binding"/>
    <property type="evidence" value="ECO:0007669"/>
    <property type="project" value="UniProtKB-KW"/>
</dbReference>
<dbReference type="InterPro" id="IPR027417">
    <property type="entry name" value="P-loop_NTPase"/>
</dbReference>
<organism evidence="11 12">
    <name type="scientific">Flavobacterium resistens</name>
    <dbReference type="NCBI Taxonomy" id="443612"/>
    <lineage>
        <taxon>Bacteria</taxon>
        <taxon>Pseudomonadati</taxon>
        <taxon>Bacteroidota</taxon>
        <taxon>Flavobacteriia</taxon>
        <taxon>Flavobacteriales</taxon>
        <taxon>Flavobacteriaceae</taxon>
        <taxon>Flavobacterium</taxon>
    </lineage>
</organism>
<evidence type="ECO:0000256" key="6">
    <source>
        <dbReference type="PROSITE-ProRule" id="PRU00552"/>
    </source>
</evidence>
<dbReference type="AlphaFoldDB" id="A0A521BCI1"/>
<dbReference type="InterPro" id="IPR001650">
    <property type="entry name" value="Helicase_C-like"/>
</dbReference>
<dbReference type="GO" id="GO:0003676">
    <property type="term" value="F:nucleic acid binding"/>
    <property type="evidence" value="ECO:0007669"/>
    <property type="project" value="InterPro"/>
</dbReference>
<keyword evidence="1" id="KW-0547">Nucleotide-binding</keyword>
<dbReference type="SUPFAM" id="SSF52540">
    <property type="entry name" value="P-loop containing nucleoside triphosphate hydrolases"/>
    <property type="match status" value="1"/>
</dbReference>
<dbReference type="InterPro" id="IPR050079">
    <property type="entry name" value="DEAD_box_RNA_helicase"/>
</dbReference>
<evidence type="ECO:0000256" key="2">
    <source>
        <dbReference type="ARBA" id="ARBA00022801"/>
    </source>
</evidence>
<keyword evidence="2" id="KW-0378">Hydrolase</keyword>
<dbReference type="Proteomes" id="UP000317289">
    <property type="component" value="Unassembled WGS sequence"/>
</dbReference>
<dbReference type="PROSITE" id="PS51195">
    <property type="entry name" value="Q_MOTIF"/>
    <property type="match status" value="1"/>
</dbReference>
<dbReference type="GO" id="GO:0016787">
    <property type="term" value="F:hydrolase activity"/>
    <property type="evidence" value="ECO:0007669"/>
    <property type="project" value="UniProtKB-KW"/>
</dbReference>
<dbReference type="PANTHER" id="PTHR47959:SF13">
    <property type="entry name" value="ATP-DEPENDENT RNA HELICASE RHLE"/>
    <property type="match status" value="1"/>
</dbReference>
<dbReference type="InterPro" id="IPR014014">
    <property type="entry name" value="RNA_helicase_DEAD_Q_motif"/>
</dbReference>
<sequence>MPIFQLFIAIFAQNLMQMSTFEKFNLPKSLQKAVDELGFVTPTPIQEKSFSVIMSGRDMMGIAQTGTGKTFAYLLPLLKLYKFTNTNTPKIVVLVPTRELVVQVVDEVEKLTKYMSVKTLGIYGGVNINTQKKAVYEGVDILVGTPGRTMDLALDAVVRFDETQKLVIDEFDEMLNLGFRPQLTSLLAMMKTKRQNILFSATMTDEVDDILNDYFDFPEEVTLAASGTPLEKITQITYNVPNFNTKVNLLKHLLETDESMSRVLVFVNNKKISDMLFNRIDELFEGQFGVIHSNKSQNYRLSTMAEFQEGNLRGLITTDVMARGLDISNITHVINFELPELPELYMHRIGRTGRADATGTAISFVAPREEEYKIETELLMDQELEVSDFPEEVEVSTKLIEPEKDRQPIKFLMKKVKLEGEGAFHEKSKKNKKVNLGGPSKTKKKTHGSVNRNMLKTRDKKRKDSNK</sequence>
<dbReference type="EMBL" id="FXTA01000001">
    <property type="protein sequence ID" value="SMO44450.1"/>
    <property type="molecule type" value="Genomic_DNA"/>
</dbReference>
<dbReference type="PROSITE" id="PS51194">
    <property type="entry name" value="HELICASE_CTER"/>
    <property type="match status" value="1"/>
</dbReference>
<dbReference type="InterPro" id="IPR044742">
    <property type="entry name" value="DEAD/DEAH_RhlB"/>
</dbReference>
<evidence type="ECO:0000259" key="9">
    <source>
        <dbReference type="PROSITE" id="PS51194"/>
    </source>
</evidence>
<proteinExistence type="inferred from homology"/>
<dbReference type="CDD" id="cd18787">
    <property type="entry name" value="SF2_C_DEAD"/>
    <property type="match status" value="1"/>
</dbReference>
<evidence type="ECO:0000256" key="5">
    <source>
        <dbReference type="ARBA" id="ARBA00038437"/>
    </source>
</evidence>
<dbReference type="PROSITE" id="PS51192">
    <property type="entry name" value="HELICASE_ATP_BIND_1"/>
    <property type="match status" value="1"/>
</dbReference>
<dbReference type="InterPro" id="IPR014001">
    <property type="entry name" value="Helicase_ATP-bd"/>
</dbReference>
<dbReference type="Pfam" id="PF00270">
    <property type="entry name" value="DEAD"/>
    <property type="match status" value="1"/>
</dbReference>
<dbReference type="InterPro" id="IPR011545">
    <property type="entry name" value="DEAD/DEAH_box_helicase_dom"/>
</dbReference>
<evidence type="ECO:0000256" key="4">
    <source>
        <dbReference type="ARBA" id="ARBA00022840"/>
    </source>
</evidence>
<feature type="region of interest" description="Disordered" evidence="7">
    <location>
        <begin position="423"/>
        <end position="467"/>
    </location>
</feature>
<feature type="domain" description="DEAD-box RNA helicase Q" evidence="10">
    <location>
        <begin position="19"/>
        <end position="47"/>
    </location>
</feature>